<dbReference type="EMBL" id="RDQM01000014">
    <property type="protein sequence ID" value="RMW96040.1"/>
    <property type="molecule type" value="Genomic_DNA"/>
</dbReference>
<feature type="transmembrane region" description="Helical" evidence="1">
    <location>
        <begin position="12"/>
        <end position="29"/>
    </location>
</feature>
<name>A0A3M6Q0N9_9BURK</name>
<reference evidence="2 3" key="1">
    <citation type="submission" date="2018-10" db="EMBL/GenBank/DDBJ databases">
        <title>Comamonadaceae CDC group NO-1 genome sequencing and assembly.</title>
        <authorList>
            <person name="Bernier A.-M."/>
            <person name="Bernard K."/>
        </authorList>
    </citation>
    <scope>NUCLEOTIDE SEQUENCE [LARGE SCALE GENOMIC DNA]</scope>
    <source>
        <strain evidence="2 3">NML970147</strain>
    </source>
</reference>
<dbReference type="Proteomes" id="UP000267521">
    <property type="component" value="Unassembled WGS sequence"/>
</dbReference>
<feature type="transmembrane region" description="Helical" evidence="1">
    <location>
        <begin position="35"/>
        <end position="58"/>
    </location>
</feature>
<evidence type="ECO:0000313" key="2">
    <source>
        <dbReference type="EMBL" id="RMW96040.1"/>
    </source>
</evidence>
<dbReference type="AlphaFoldDB" id="A0A3M6Q0N9"/>
<proteinExistence type="predicted"/>
<gene>
    <name evidence="2" type="ORF">EBQ26_10565</name>
</gene>
<dbReference type="RefSeq" id="WP_122238984.1">
    <property type="nucleotide sequence ID" value="NZ_RDQM01000014.1"/>
</dbReference>
<evidence type="ECO:0000313" key="3">
    <source>
        <dbReference type="Proteomes" id="UP000267521"/>
    </source>
</evidence>
<keyword evidence="1" id="KW-0812">Transmembrane</keyword>
<keyword evidence="1" id="KW-1133">Transmembrane helix</keyword>
<evidence type="ECO:0000256" key="1">
    <source>
        <dbReference type="SAM" id="Phobius"/>
    </source>
</evidence>
<comment type="caution">
    <text evidence="2">The sequence shown here is derived from an EMBL/GenBank/DDBJ whole genome shotgun (WGS) entry which is preliminary data.</text>
</comment>
<accession>A0A3M6Q0N9</accession>
<sequence length="64" mass="6792">MKTLFVTPAGVLRWGLLLSVALGLLAWGINPLAGAWVGFVCGCSTLAAWGLALMAFALRDVFQR</sequence>
<organism evidence="2 3">
    <name type="scientific">Allofranklinella schreckenbergeri</name>
    <dbReference type="NCBI Taxonomy" id="1076744"/>
    <lineage>
        <taxon>Bacteria</taxon>
        <taxon>Pseudomonadati</taxon>
        <taxon>Pseudomonadota</taxon>
        <taxon>Betaproteobacteria</taxon>
        <taxon>Burkholderiales</taxon>
        <taxon>Comamonadaceae</taxon>
        <taxon>Allofranklinella</taxon>
    </lineage>
</organism>
<protein>
    <submittedName>
        <fullName evidence="2">Uncharacterized protein</fullName>
    </submittedName>
</protein>
<keyword evidence="1" id="KW-0472">Membrane</keyword>